<evidence type="ECO:0000256" key="5">
    <source>
        <dbReference type="ARBA" id="ARBA00023251"/>
    </source>
</evidence>
<dbReference type="Proteomes" id="UP001146439">
    <property type="component" value="Unassembled WGS sequence"/>
</dbReference>
<evidence type="ECO:0000259" key="6">
    <source>
        <dbReference type="PROSITE" id="PS50893"/>
    </source>
</evidence>
<dbReference type="SMART" id="SM00382">
    <property type="entry name" value="AAA"/>
    <property type="match status" value="1"/>
</dbReference>
<evidence type="ECO:0000313" key="7">
    <source>
        <dbReference type="EMBL" id="MCZ9294980.1"/>
    </source>
</evidence>
<dbReference type="PROSITE" id="PS50893">
    <property type="entry name" value="ABC_TRANSPORTER_2"/>
    <property type="match status" value="1"/>
</dbReference>
<evidence type="ECO:0000256" key="1">
    <source>
        <dbReference type="ARBA" id="ARBA00004202"/>
    </source>
</evidence>
<keyword evidence="10" id="KW-1185">Reference proteome</keyword>
<evidence type="ECO:0000313" key="8">
    <source>
        <dbReference type="EMBL" id="MEK0146407.1"/>
    </source>
</evidence>
<dbReference type="InterPro" id="IPR003593">
    <property type="entry name" value="AAA+_ATPase"/>
</dbReference>
<dbReference type="InterPro" id="IPR050763">
    <property type="entry name" value="ABC_transporter_ATP-binding"/>
</dbReference>
<dbReference type="PANTHER" id="PTHR42711">
    <property type="entry name" value="ABC TRANSPORTER ATP-BINDING PROTEIN"/>
    <property type="match status" value="1"/>
</dbReference>
<keyword evidence="2" id="KW-0813">Transport</keyword>
<evidence type="ECO:0000313" key="10">
    <source>
        <dbReference type="Proteomes" id="UP001371299"/>
    </source>
</evidence>
<reference evidence="8 10" key="2">
    <citation type="submission" date="2024-01" db="EMBL/GenBank/DDBJ databases">
        <title>Description of two novel Corynebacterium species isolated from human nasal passages and skin.</title>
        <authorList>
            <person name="Popowitch E."/>
            <person name="Tran T.H."/>
            <person name="Escapa I.F."/>
            <person name="Bhatt E."/>
            <person name="Sozat A.K."/>
            <person name="Roberts A.Q."/>
            <person name="Segre J.A."/>
            <person name="Kong H."/>
            <person name="Conlan S."/>
            <person name="Lemon K.P."/>
            <person name="Kelly M.S."/>
        </authorList>
    </citation>
    <scope>NUCLEOTIDE SEQUENCE [LARGE SCALE GENOMIC DNA]</scope>
    <source>
        <strain evidence="8 10">KPL2619</strain>
    </source>
</reference>
<evidence type="ECO:0000256" key="4">
    <source>
        <dbReference type="ARBA" id="ARBA00022840"/>
    </source>
</evidence>
<proteinExistence type="predicted"/>
<protein>
    <submittedName>
        <fullName evidence="7">ABC transporter ATP-binding protein</fullName>
    </submittedName>
</protein>
<dbReference type="InterPro" id="IPR003439">
    <property type="entry name" value="ABC_transporter-like_ATP-bd"/>
</dbReference>
<dbReference type="GO" id="GO:0046677">
    <property type="term" value="P:response to antibiotic"/>
    <property type="evidence" value="ECO:0007669"/>
    <property type="project" value="UniProtKB-KW"/>
</dbReference>
<keyword evidence="3" id="KW-0547">Nucleotide-binding</keyword>
<dbReference type="Pfam" id="PF00005">
    <property type="entry name" value="ABC_tran"/>
    <property type="match status" value="1"/>
</dbReference>
<dbReference type="PROSITE" id="PS00211">
    <property type="entry name" value="ABC_TRANSPORTER_1"/>
    <property type="match status" value="1"/>
</dbReference>
<feature type="domain" description="ABC transporter" evidence="6">
    <location>
        <begin position="14"/>
        <end position="242"/>
    </location>
</feature>
<comment type="subcellular location">
    <subcellularLocation>
        <location evidence="1">Cell membrane</location>
        <topology evidence="1">Peripheral membrane protein</topology>
    </subcellularLocation>
</comment>
<dbReference type="GO" id="GO:0005524">
    <property type="term" value="F:ATP binding"/>
    <property type="evidence" value="ECO:0007669"/>
    <property type="project" value="UniProtKB-KW"/>
</dbReference>
<dbReference type="GO" id="GO:0005886">
    <property type="term" value="C:plasma membrane"/>
    <property type="evidence" value="ECO:0007669"/>
    <property type="project" value="UniProtKB-SubCell"/>
</dbReference>
<name>A0A9X3RKA7_9CORY</name>
<dbReference type="AlphaFoldDB" id="A0A9X3RKA7"/>
<sequence>MSTTDLRAKHTPAIKVSGVSKTFTTRGSEPVHALSEVSFSICQGEIVGLLGTNGAGKTTLFDLILGLTTPTTGSISVLNRTPRAAVQGSEIGAVLQTGGLLPELTILDTLQMMSATFPHPLPVGDIATQADLTRILHRKVGKCSGGEQQRVRFALALLGNPHVLLLDEPTAGMDANARHEFWTTMRRQAELGRTIVFATHYLEEADNFAQRIILLHEGKLRADASAQDFREQSAQRIVEAKFAGPVPSTDALAISAEISQSGDYARMVTSDSDALARYLLNHTSARDITIRNRSLEDAFLTMTAPQP</sequence>
<accession>A0A9X3RKA7</accession>
<evidence type="ECO:0000256" key="2">
    <source>
        <dbReference type="ARBA" id="ARBA00022448"/>
    </source>
</evidence>
<dbReference type="Proteomes" id="UP001371299">
    <property type="component" value="Unassembled WGS sequence"/>
</dbReference>
<comment type="caution">
    <text evidence="7">The sequence shown here is derived from an EMBL/GenBank/DDBJ whole genome shotgun (WGS) entry which is preliminary data.</text>
</comment>
<dbReference type="EMBL" id="JAKMUZ010000001">
    <property type="protein sequence ID" value="MCZ9294980.1"/>
    <property type="molecule type" value="Genomic_DNA"/>
</dbReference>
<dbReference type="CDD" id="cd03230">
    <property type="entry name" value="ABC_DR_subfamily_A"/>
    <property type="match status" value="1"/>
</dbReference>
<dbReference type="InterPro" id="IPR017871">
    <property type="entry name" value="ABC_transporter-like_CS"/>
</dbReference>
<dbReference type="Gene3D" id="3.40.50.300">
    <property type="entry name" value="P-loop containing nucleotide triphosphate hydrolases"/>
    <property type="match status" value="1"/>
</dbReference>
<organism evidence="7 9">
    <name type="scientific">Corynebacterium yonathiae</name>
    <dbReference type="NCBI Taxonomy" id="2913504"/>
    <lineage>
        <taxon>Bacteria</taxon>
        <taxon>Bacillati</taxon>
        <taxon>Actinomycetota</taxon>
        <taxon>Actinomycetes</taxon>
        <taxon>Mycobacteriales</taxon>
        <taxon>Corynebacteriaceae</taxon>
        <taxon>Corynebacterium</taxon>
    </lineage>
</organism>
<dbReference type="PANTHER" id="PTHR42711:SF17">
    <property type="entry name" value="ABC TRANSPORTER ATP-BINDING PROTEIN"/>
    <property type="match status" value="1"/>
</dbReference>
<dbReference type="EMBL" id="JBBMGJ010000024">
    <property type="protein sequence ID" value="MEK0146407.1"/>
    <property type="molecule type" value="Genomic_DNA"/>
</dbReference>
<dbReference type="InterPro" id="IPR027417">
    <property type="entry name" value="P-loop_NTPase"/>
</dbReference>
<dbReference type="SUPFAM" id="SSF52540">
    <property type="entry name" value="P-loop containing nucleoside triphosphate hydrolases"/>
    <property type="match status" value="1"/>
</dbReference>
<evidence type="ECO:0000313" key="9">
    <source>
        <dbReference type="Proteomes" id="UP001146439"/>
    </source>
</evidence>
<reference evidence="7" key="1">
    <citation type="submission" date="2022-02" db="EMBL/GenBank/DDBJ databases">
        <title>Corynebacterium sp. from urogenital microbiome.</title>
        <authorList>
            <person name="Cappelli E.A."/>
            <person name="Ribeiro T.G."/>
            <person name="Peixe L."/>
        </authorList>
    </citation>
    <scope>NUCLEOTIDE SEQUENCE</scope>
    <source>
        <strain evidence="7">C21Ua_68</strain>
    </source>
</reference>
<dbReference type="RefSeq" id="WP_238802126.1">
    <property type="nucleotide sequence ID" value="NZ_JAKMUZ010000001.1"/>
</dbReference>
<gene>
    <name evidence="7" type="ORF">L8V22_00155</name>
    <name evidence="8" type="ORF">WMQ01_10085</name>
</gene>
<evidence type="ECO:0000256" key="3">
    <source>
        <dbReference type="ARBA" id="ARBA00022741"/>
    </source>
</evidence>
<keyword evidence="4 7" id="KW-0067">ATP-binding</keyword>
<keyword evidence="5" id="KW-0046">Antibiotic resistance</keyword>
<dbReference type="GO" id="GO:0016887">
    <property type="term" value="F:ATP hydrolysis activity"/>
    <property type="evidence" value="ECO:0007669"/>
    <property type="project" value="InterPro"/>
</dbReference>